<accession>A0A0L8AQ23</accession>
<reference evidence="3" key="1">
    <citation type="submission" date="2014-11" db="EMBL/GenBank/DDBJ databases">
        <title>Genome sequencing of Roseivirga sp. D-25.</title>
        <authorList>
            <person name="Selvaratnam C."/>
            <person name="Thevarajoo S."/>
            <person name="Goh K.M."/>
            <person name="Eee R."/>
            <person name="Chan K.-G."/>
            <person name="Chong C.S."/>
        </authorList>
    </citation>
    <scope>NUCLEOTIDE SEQUENCE [LARGE SCALE GENOMIC DNA]</scope>
    <source>
        <strain evidence="3">D-25</strain>
    </source>
</reference>
<organism evidence="2 3">
    <name type="scientific">Roseivirga seohaensis subsp. aquiponti</name>
    <dbReference type="NCBI Taxonomy" id="1566026"/>
    <lineage>
        <taxon>Bacteria</taxon>
        <taxon>Pseudomonadati</taxon>
        <taxon>Bacteroidota</taxon>
        <taxon>Cytophagia</taxon>
        <taxon>Cytophagales</taxon>
        <taxon>Roseivirgaceae</taxon>
        <taxon>Roseivirga</taxon>
    </lineage>
</organism>
<dbReference type="AlphaFoldDB" id="A0A0L8AQ23"/>
<evidence type="ECO:0000313" key="2">
    <source>
        <dbReference type="EMBL" id="KOF04346.1"/>
    </source>
</evidence>
<evidence type="ECO:0000313" key="3">
    <source>
        <dbReference type="Proteomes" id="UP000036908"/>
    </source>
</evidence>
<dbReference type="OrthoDB" id="1466765at2"/>
<dbReference type="RefSeq" id="WP_053222057.1">
    <property type="nucleotide sequence ID" value="NZ_JSVA01000003.1"/>
</dbReference>
<dbReference type="EMBL" id="JSVA01000003">
    <property type="protein sequence ID" value="KOF04346.1"/>
    <property type="molecule type" value="Genomic_DNA"/>
</dbReference>
<evidence type="ECO:0000256" key="1">
    <source>
        <dbReference type="SAM" id="SignalP"/>
    </source>
</evidence>
<gene>
    <name evidence="2" type="ORF">OB69_02200</name>
</gene>
<dbReference type="PATRIC" id="fig|1566026.4.peg.2141"/>
<evidence type="ECO:0008006" key="4">
    <source>
        <dbReference type="Google" id="ProtNLM"/>
    </source>
</evidence>
<protein>
    <recommendedName>
        <fullName evidence="4">Secretion system C-terminal sorting domain-containing protein</fullName>
    </recommendedName>
</protein>
<keyword evidence="3" id="KW-1185">Reference proteome</keyword>
<keyword evidence="1" id="KW-0732">Signal</keyword>
<feature type="signal peptide" evidence="1">
    <location>
        <begin position="1"/>
        <end position="19"/>
    </location>
</feature>
<feature type="chain" id="PRO_5005580277" description="Secretion system C-terminal sorting domain-containing protein" evidence="1">
    <location>
        <begin position="20"/>
        <end position="1047"/>
    </location>
</feature>
<proteinExistence type="predicted"/>
<name>A0A0L8AQ23_9BACT</name>
<sequence length="1047" mass="110150">MRFFTFAFYLLFLFPFYLAAQGNFVSNSSGQWKSKSTWTLVSGSDANEVPDDDDNVIIQSGHTITISGNEAGNNLVFNGGTIAFNSNRTLTLNGNVTMTASSSITGYSNSHVFNVLGNLTVSSGNTLSVGAVKFEIQGTTTVNGTLAITGYSAKPRNFGNLIINSGATMTVSGQDLYTFSGNVTNNGTFTANDQTEFRFVSATGTIGGANPMSMYKVVFNSPANYTNNGNLVVRNDMSGTGSFTNGAGGNLELQNGGPFTVSTFNASATGNTITYTGFGSPTSFSGNYYNLVLNKSSGSLSFGSSLSVLNDLTIQDGILQVNAVTLTIGNDLIIEDGEFTPDNASAIVNIGGDFVGTGGQYDHNNGDVNVTGNVDISGTEFLFSGASSTLDAGSFTMNNAAITFSSGTITTTGNYTLNGTSNLIVNNAAATLSVGGEFSLVSGTTNLSRGNFSAGSINVAAGKELVLGNITTTVTGTTTINGTITFNSSGSSKSFNSILVNSGGSWAVTQPNNFTVSGNITNNGSFTSPSYGSSIYTLSSTSGSLNGSGNLSLRDILINSPASYTNNTDLTVGGTLNGSGTFINGAGATLRYQGDNSAGSNFTISNFTASATGNTVVYGAASSSQRWRATSSANNDYYNVTLDFTGTGDYQRLQLVNNVRVNGTLNIIAGDPVLNTYNLELAAGASVTGGNATEYIRQNSSGVIRKYFSATGQSVYLPMGDDNDFSPITNFTLNGGTLGANPYVNFSVTDANHPNRNTDNTASGGDDDGTTAVAYLSRYWTVTGNDIANPSFSATYQYVDADVTGTESDMVAALRRTRTGGMGPVLDWTEAGTVNPTTNTVSLNSGDGFGDMYAMDNTDSRLPIVLLSFTAEVKKAKVQLSWSTASELNNDFFTIERSQNGLDFEPILFISGKGTSKETNTYTAFDDLPITGRNYYRLKQTDFNGAFEYSEVVSVMNTNVFEKSSELRVYPNAVYRGNDLNIQHAQIGNEIVVLTLISLNSSEILEITEKGEDGHIKFQIPNTLKSGVYILKVVNGSFTESLKVLIN</sequence>
<comment type="caution">
    <text evidence="2">The sequence shown here is derived from an EMBL/GenBank/DDBJ whole genome shotgun (WGS) entry which is preliminary data.</text>
</comment>
<dbReference type="Proteomes" id="UP000036908">
    <property type="component" value="Unassembled WGS sequence"/>
</dbReference>